<reference evidence="1 2" key="1">
    <citation type="journal article" date="2016" name="Mol. Biol. Evol.">
        <title>Genome-Wide Survey of Gut Fungi (Harpellales) Reveals the First Horizontally Transferred Ubiquitin Gene from a Mosquito Host.</title>
        <authorList>
            <person name="Wang Y."/>
            <person name="White M.M."/>
            <person name="Kvist S."/>
            <person name="Moncalvo J.M."/>
        </authorList>
    </citation>
    <scope>NUCLEOTIDE SEQUENCE [LARGE SCALE GENOMIC DNA]</scope>
    <source>
        <strain evidence="1 2">ALG-7-W6</strain>
    </source>
</reference>
<protein>
    <submittedName>
        <fullName evidence="1">Uncharacterized protein</fullName>
    </submittedName>
</protein>
<name>A0A1R0GQ74_9FUNG</name>
<evidence type="ECO:0000313" key="1">
    <source>
        <dbReference type="EMBL" id="OLY79045.1"/>
    </source>
</evidence>
<dbReference type="Proteomes" id="UP000187455">
    <property type="component" value="Unassembled WGS sequence"/>
</dbReference>
<organism evidence="1 2">
    <name type="scientific">Smittium mucronatum</name>
    <dbReference type="NCBI Taxonomy" id="133383"/>
    <lineage>
        <taxon>Eukaryota</taxon>
        <taxon>Fungi</taxon>
        <taxon>Fungi incertae sedis</taxon>
        <taxon>Zoopagomycota</taxon>
        <taxon>Kickxellomycotina</taxon>
        <taxon>Harpellomycetes</taxon>
        <taxon>Harpellales</taxon>
        <taxon>Legeriomycetaceae</taxon>
        <taxon>Smittium</taxon>
    </lineage>
</organism>
<keyword evidence="2" id="KW-1185">Reference proteome</keyword>
<dbReference type="AlphaFoldDB" id="A0A1R0GQ74"/>
<comment type="caution">
    <text evidence="1">The sequence shown here is derived from an EMBL/GenBank/DDBJ whole genome shotgun (WGS) entry which is preliminary data.</text>
</comment>
<proteinExistence type="predicted"/>
<dbReference type="EMBL" id="LSSL01005083">
    <property type="protein sequence ID" value="OLY79045.1"/>
    <property type="molecule type" value="Genomic_DNA"/>
</dbReference>
<sequence length="87" mass="10282">MFLASLIPHVLTLPNEFAEKYEFRPDISKCPLCDPNNECEFLRIQDRYFKSLEKPGIARVFDRVNVKDYRDIKTNHSHLIQKVQTEA</sequence>
<evidence type="ECO:0000313" key="2">
    <source>
        <dbReference type="Proteomes" id="UP000187455"/>
    </source>
</evidence>
<gene>
    <name evidence="1" type="ORF">AYI68_g6896</name>
</gene>
<accession>A0A1R0GQ74</accession>